<organism evidence="1">
    <name type="scientific">bioreactor metagenome</name>
    <dbReference type="NCBI Taxonomy" id="1076179"/>
    <lineage>
        <taxon>unclassified sequences</taxon>
        <taxon>metagenomes</taxon>
        <taxon>ecological metagenomes</taxon>
    </lineage>
</organism>
<dbReference type="AlphaFoldDB" id="A0A645GWP7"/>
<dbReference type="InterPro" id="IPR024753">
    <property type="entry name" value="AriR"/>
</dbReference>
<dbReference type="Gene3D" id="1.20.5.5260">
    <property type="match status" value="1"/>
</dbReference>
<reference evidence="1" key="1">
    <citation type="submission" date="2019-08" db="EMBL/GenBank/DDBJ databases">
        <authorList>
            <person name="Kucharzyk K."/>
            <person name="Murdoch R.W."/>
            <person name="Higgins S."/>
            <person name="Loffler F."/>
        </authorList>
    </citation>
    <scope>NUCLEOTIDE SEQUENCE</scope>
</reference>
<proteinExistence type="predicted"/>
<evidence type="ECO:0000313" key="1">
    <source>
        <dbReference type="EMBL" id="MPN28454.1"/>
    </source>
</evidence>
<gene>
    <name evidence="1" type="primary">ariR</name>
    <name evidence="1" type="ORF">SDC9_175896</name>
</gene>
<comment type="caution">
    <text evidence="1">The sequence shown here is derived from an EMBL/GenBank/DDBJ whole genome shotgun (WGS) entry which is preliminary data.</text>
</comment>
<dbReference type="EMBL" id="VSSQ01078753">
    <property type="protein sequence ID" value="MPN28454.1"/>
    <property type="molecule type" value="Genomic_DNA"/>
</dbReference>
<name>A0A645GWP7_9ZZZZ</name>
<dbReference type="GO" id="GO:0071468">
    <property type="term" value="P:cellular response to acidic pH"/>
    <property type="evidence" value="ECO:0007669"/>
    <property type="project" value="InterPro"/>
</dbReference>
<dbReference type="Pfam" id="PF10798">
    <property type="entry name" value="YmgB"/>
    <property type="match status" value="1"/>
</dbReference>
<accession>A0A645GWP7</accession>
<sequence>MMVEMMNTAITQQPDIYSALPDHVLSDYFRHAGDALAEEAMVLGAAIRHILIKGEHINNKNIILSLIQTLEVTDDIVHADVIRKTLEIVVGHTIDDI</sequence>
<protein>
    <submittedName>
        <fullName evidence="1">Putative two-component-system connector protein AriR</fullName>
    </submittedName>
</protein>